<feature type="coiled-coil region" evidence="1">
    <location>
        <begin position="439"/>
        <end position="473"/>
    </location>
</feature>
<evidence type="ECO:0000313" key="4">
    <source>
        <dbReference type="Proteomes" id="UP001295423"/>
    </source>
</evidence>
<evidence type="ECO:0000256" key="1">
    <source>
        <dbReference type="SAM" id="Coils"/>
    </source>
</evidence>
<feature type="compositionally biased region" description="Basic and acidic residues" evidence="2">
    <location>
        <begin position="356"/>
        <end position="368"/>
    </location>
</feature>
<feature type="region of interest" description="Disordered" evidence="2">
    <location>
        <begin position="1"/>
        <end position="409"/>
    </location>
</feature>
<keyword evidence="1" id="KW-0175">Coiled coil</keyword>
<evidence type="ECO:0000256" key="2">
    <source>
        <dbReference type="SAM" id="MobiDB-lite"/>
    </source>
</evidence>
<name>A0AAD2JI68_9STRA</name>
<reference evidence="3" key="1">
    <citation type="submission" date="2023-08" db="EMBL/GenBank/DDBJ databases">
        <authorList>
            <person name="Audoor S."/>
            <person name="Bilcke G."/>
        </authorList>
    </citation>
    <scope>NUCLEOTIDE SEQUENCE</scope>
</reference>
<feature type="compositionally biased region" description="Polar residues" evidence="2">
    <location>
        <begin position="23"/>
        <end position="33"/>
    </location>
</feature>
<feature type="compositionally biased region" description="Basic and acidic residues" evidence="2">
    <location>
        <begin position="105"/>
        <end position="114"/>
    </location>
</feature>
<gene>
    <name evidence="3" type="ORF">CYCCA115_LOCUS14036</name>
</gene>
<feature type="compositionally biased region" description="Low complexity" evidence="2">
    <location>
        <begin position="239"/>
        <end position="255"/>
    </location>
</feature>
<feature type="compositionally biased region" description="Acidic residues" evidence="2">
    <location>
        <begin position="369"/>
        <end position="388"/>
    </location>
</feature>
<dbReference type="AlphaFoldDB" id="A0AAD2JI68"/>
<sequence>MMLFGVESSDKSAIRGSNLRRAQITSRYLNTESRALEDEDDDEDGNSDMNEDEEEDEEEGEDADENDADEDSDSDEGGEPTDSGKNSSTLFTSAPGDGPNNQMEGENKNDRKDPAANPVTQQINQTAPSNSPLANVTGGGSMGFPLSSQPGQSVVPSTPQQGAGLVPPANSTSHSGGSQGGSPPKDTNGVPPVDSASSSVQKEQPAAPVGGGVPINPNTPPNQFGDTPFLGQGGNDWNTTTPPIGGGTTTTPPMGDMGNLITPIEPTDEEPRYAPPPLDNFGGQGGIVNQPGFPADGNNMASSSYSPPPPQGGGFNPQYGGNGSSQFGNSQLGNGGGQAPKKEGGLAGAWKSLKNKSAEKGKSSVGEDIKEEEAMEEEELADEMEGGSDDDRITSATEQSGSKPADADDEFEKMIEEAEGETSKEKGTDKETEETAFEDLDIEEKEEVAEEELEEVEEELKEEEEVAAAAGGMGFLLAIGGMIFTAHQMSENPDGVYASVCRLAITISGVIVKIICMPCRKVIGTGNPHYATHMPVSTSADYGMGGANAGFEMS</sequence>
<feature type="compositionally biased region" description="Acidic residues" evidence="2">
    <location>
        <begin position="37"/>
        <end position="79"/>
    </location>
</feature>
<comment type="caution">
    <text evidence="3">The sequence shown here is derived from an EMBL/GenBank/DDBJ whole genome shotgun (WGS) entry which is preliminary data.</text>
</comment>
<accession>A0AAD2JI68</accession>
<proteinExistence type="predicted"/>
<evidence type="ECO:0000313" key="3">
    <source>
        <dbReference type="EMBL" id="CAJ1953436.1"/>
    </source>
</evidence>
<organism evidence="3 4">
    <name type="scientific">Cylindrotheca closterium</name>
    <dbReference type="NCBI Taxonomy" id="2856"/>
    <lineage>
        <taxon>Eukaryota</taxon>
        <taxon>Sar</taxon>
        <taxon>Stramenopiles</taxon>
        <taxon>Ochrophyta</taxon>
        <taxon>Bacillariophyta</taxon>
        <taxon>Bacillariophyceae</taxon>
        <taxon>Bacillariophycidae</taxon>
        <taxon>Bacillariales</taxon>
        <taxon>Bacillariaceae</taxon>
        <taxon>Cylindrotheca</taxon>
    </lineage>
</organism>
<dbReference type="EMBL" id="CAKOGP040001825">
    <property type="protein sequence ID" value="CAJ1953436.1"/>
    <property type="molecule type" value="Genomic_DNA"/>
</dbReference>
<feature type="compositionally biased region" description="Polar residues" evidence="2">
    <location>
        <begin position="83"/>
        <end position="92"/>
    </location>
</feature>
<feature type="compositionally biased region" description="Polar residues" evidence="2">
    <location>
        <begin position="118"/>
        <end position="134"/>
    </location>
</feature>
<feature type="compositionally biased region" description="Polar residues" evidence="2">
    <location>
        <begin position="146"/>
        <end position="161"/>
    </location>
</feature>
<feature type="compositionally biased region" description="Gly residues" evidence="2">
    <location>
        <begin position="312"/>
        <end position="323"/>
    </location>
</feature>
<protein>
    <submittedName>
        <fullName evidence="3">Uncharacterized protein</fullName>
    </submittedName>
</protein>
<dbReference type="Proteomes" id="UP001295423">
    <property type="component" value="Unassembled WGS sequence"/>
</dbReference>
<keyword evidence="4" id="KW-1185">Reference proteome</keyword>